<feature type="region of interest" description="Disordered" evidence="4">
    <location>
        <begin position="744"/>
        <end position="821"/>
    </location>
</feature>
<feature type="compositionally biased region" description="Basic and acidic residues" evidence="4">
    <location>
        <begin position="1092"/>
        <end position="1106"/>
    </location>
</feature>
<comment type="subcellular location">
    <subcellularLocation>
        <location evidence="1">Nucleus</location>
    </subcellularLocation>
</comment>
<dbReference type="Proteomes" id="UP000002428">
    <property type="component" value="Chromosome C"/>
</dbReference>
<dbReference type="OMA" id="NIYTWRI"/>
<dbReference type="InterPro" id="IPR039462">
    <property type="entry name" value="Nup159/Nup146_N"/>
</dbReference>
<dbReference type="KEGG" id="cgr:2886814"/>
<feature type="region of interest" description="Disordered" evidence="4">
    <location>
        <begin position="549"/>
        <end position="572"/>
    </location>
</feature>
<evidence type="ECO:0000313" key="8">
    <source>
        <dbReference type="Proteomes" id="UP000002428"/>
    </source>
</evidence>
<evidence type="ECO:0000259" key="5">
    <source>
        <dbReference type="Pfam" id="PF16755"/>
    </source>
</evidence>
<feature type="compositionally biased region" description="Low complexity" evidence="4">
    <location>
        <begin position="609"/>
        <end position="619"/>
    </location>
</feature>
<dbReference type="CGD" id="CAL0127342">
    <property type="gene designation" value="GLM4"/>
</dbReference>
<reference evidence="7 8" key="1">
    <citation type="journal article" date="2004" name="Nature">
        <title>Genome evolution in yeasts.</title>
        <authorList>
            <consortium name="Genolevures"/>
            <person name="Dujon B."/>
            <person name="Sherman D."/>
            <person name="Fischer G."/>
            <person name="Durrens P."/>
            <person name="Casaregola S."/>
            <person name="Lafontaine I."/>
            <person name="de Montigny J."/>
            <person name="Marck C."/>
            <person name="Neuveglise C."/>
            <person name="Talla E."/>
            <person name="Goffard N."/>
            <person name="Frangeul L."/>
            <person name="Aigle M."/>
            <person name="Anthouard V."/>
            <person name="Babour A."/>
            <person name="Barbe V."/>
            <person name="Barnay S."/>
            <person name="Blanchin S."/>
            <person name="Beckerich J.M."/>
            <person name="Beyne E."/>
            <person name="Bleykasten C."/>
            <person name="Boisrame A."/>
            <person name="Boyer J."/>
            <person name="Cattolico L."/>
            <person name="Confanioleri F."/>
            <person name="de Daruvar A."/>
            <person name="Despons L."/>
            <person name="Fabre E."/>
            <person name="Fairhead C."/>
            <person name="Ferry-Dumazet H."/>
            <person name="Groppi A."/>
            <person name="Hantraye F."/>
            <person name="Hennequin C."/>
            <person name="Jauniaux N."/>
            <person name="Joyet P."/>
            <person name="Kachouri R."/>
            <person name="Kerrest A."/>
            <person name="Koszul R."/>
            <person name="Lemaire M."/>
            <person name="Lesur I."/>
            <person name="Ma L."/>
            <person name="Muller H."/>
            <person name="Nicaud J.M."/>
            <person name="Nikolski M."/>
            <person name="Oztas S."/>
            <person name="Ozier-Kalogeropoulos O."/>
            <person name="Pellenz S."/>
            <person name="Potier S."/>
            <person name="Richard G.F."/>
            <person name="Straub M.L."/>
            <person name="Suleau A."/>
            <person name="Swennene D."/>
            <person name="Tekaia F."/>
            <person name="Wesolowski-Louvel M."/>
            <person name="Westhof E."/>
            <person name="Wirth B."/>
            <person name="Zeniou-Meyer M."/>
            <person name="Zivanovic I."/>
            <person name="Bolotin-Fukuhara M."/>
            <person name="Thierry A."/>
            <person name="Bouchier C."/>
            <person name="Caudron B."/>
            <person name="Scarpelli C."/>
            <person name="Gaillardin C."/>
            <person name="Weissenbach J."/>
            <person name="Wincker P."/>
            <person name="Souciet J.L."/>
        </authorList>
    </citation>
    <scope>NUCLEOTIDE SEQUENCE [LARGE SCALE GENOMIC DNA]</scope>
    <source>
        <strain evidence="8">ATCC 2001 / BCRC 20586 / JCM 3761 / NBRC 0622 / NRRL Y-65 / CBS 138</strain>
    </source>
</reference>
<protein>
    <recommendedName>
        <fullName evidence="5">Nucleoporin Nup159/Nup146 N-terminal domain-containing protein</fullName>
    </recommendedName>
</protein>
<keyword evidence="2" id="KW-0813">Transport</keyword>
<dbReference type="Gene3D" id="2.130.10.10">
    <property type="entry name" value="YVTN repeat-like/Quinoprotein amine dehydrogenase"/>
    <property type="match status" value="1"/>
</dbReference>
<feature type="region of interest" description="Disordered" evidence="4">
    <location>
        <begin position="671"/>
        <end position="728"/>
    </location>
</feature>
<feature type="compositionally biased region" description="Polar residues" evidence="4">
    <location>
        <begin position="641"/>
        <end position="652"/>
    </location>
</feature>
<feature type="domain" description="Nucleoporin Nup159/Nup146 N-terminal" evidence="5">
    <location>
        <begin position="35"/>
        <end position="375"/>
    </location>
</feature>
<feature type="compositionally biased region" description="Polar residues" evidence="4">
    <location>
        <begin position="874"/>
        <end position="888"/>
    </location>
</feature>
<feature type="compositionally biased region" description="Low complexity" evidence="4">
    <location>
        <begin position="1018"/>
        <end position="1027"/>
    </location>
</feature>
<feature type="compositionally biased region" description="Polar residues" evidence="4">
    <location>
        <begin position="549"/>
        <end position="571"/>
    </location>
</feature>
<feature type="region of interest" description="Disordered" evidence="4">
    <location>
        <begin position="589"/>
        <end position="652"/>
    </location>
</feature>
<dbReference type="Pfam" id="PF16755">
    <property type="entry name" value="Beta-prop_NUP159_NUP214"/>
    <property type="match status" value="1"/>
</dbReference>
<feature type="compositionally biased region" description="Polar residues" evidence="4">
    <location>
        <begin position="961"/>
        <end position="981"/>
    </location>
</feature>
<evidence type="ECO:0000313" key="6">
    <source>
        <dbReference type="CGD" id="CAL0127342"/>
    </source>
</evidence>
<dbReference type="STRING" id="284593.Q6FX15"/>
<gene>
    <name evidence="6" type="primary">GLM4</name>
    <name evidence="6 7" type="ordered locus">CAGL0C01265g</name>
</gene>
<dbReference type="InParanoid" id="Q6FX15"/>
<dbReference type="GO" id="GO:0005634">
    <property type="term" value="C:nucleus"/>
    <property type="evidence" value="ECO:0007669"/>
    <property type="project" value="UniProtKB-SubCell"/>
</dbReference>
<name>Q6FX15_CANGA</name>
<dbReference type="FunCoup" id="Q6FX15">
    <property type="interactions" value="163"/>
</dbReference>
<evidence type="ECO:0000256" key="2">
    <source>
        <dbReference type="ARBA" id="ARBA00022448"/>
    </source>
</evidence>
<feature type="compositionally biased region" description="Basic and acidic residues" evidence="4">
    <location>
        <begin position="1064"/>
        <end position="1079"/>
    </location>
</feature>
<organism evidence="7 8">
    <name type="scientific">Candida glabrata (strain ATCC 2001 / BCRC 20586 / JCM 3761 / NBRC 0622 / NRRL Y-65 / CBS 138)</name>
    <name type="common">Yeast</name>
    <name type="synonym">Nakaseomyces glabratus</name>
    <dbReference type="NCBI Taxonomy" id="284593"/>
    <lineage>
        <taxon>Eukaryota</taxon>
        <taxon>Fungi</taxon>
        <taxon>Dikarya</taxon>
        <taxon>Ascomycota</taxon>
        <taxon>Saccharomycotina</taxon>
        <taxon>Saccharomycetes</taxon>
        <taxon>Saccharomycetales</taxon>
        <taxon>Saccharomycetaceae</taxon>
        <taxon>Nakaseomyces</taxon>
    </lineage>
</organism>
<dbReference type="VEuPathDB" id="FungiDB:CAGL0C01265g"/>
<feature type="region of interest" description="Disordered" evidence="4">
    <location>
        <begin position="847"/>
        <end position="983"/>
    </location>
</feature>
<feature type="compositionally biased region" description="Polar residues" evidence="4">
    <location>
        <begin position="934"/>
        <end position="944"/>
    </location>
</feature>
<dbReference type="eggNOG" id="KOG3630">
    <property type="taxonomic scope" value="Eukaryota"/>
</dbReference>
<feature type="compositionally biased region" description="Basic and acidic residues" evidence="4">
    <location>
        <begin position="889"/>
        <end position="905"/>
    </location>
</feature>
<feature type="compositionally biased region" description="Polar residues" evidence="4">
    <location>
        <begin position="849"/>
        <end position="866"/>
    </location>
</feature>
<accession>Q6FX15</accession>
<evidence type="ECO:0000256" key="3">
    <source>
        <dbReference type="ARBA" id="ARBA00023242"/>
    </source>
</evidence>
<keyword evidence="3" id="KW-0539">Nucleus</keyword>
<dbReference type="HOGENOM" id="CLU_250354_0_0_1"/>
<sequence length="1501" mass="164207">MSSLGEELETKISEEVGFKPLGIKRILPAASTKLPFASLDNFAIDNHNNKYAAASGELLICGDLQKLREYVTNDNEEDNYEPEYKHEISNIIALKFMNGKLILVTKSGRICEYSTENLNQELMNHELKLDLVSVKTLPSKIIMLDSSNVLKGLSLSNLNLENIAENISSFDVLYDKLVYISVLKDIYVSDTISNGVNKEIILPESLSEELDDGYEALDIKILSENEYFVVFGNNVSPDESDPSYDHKTYVVSQKEESVVYQETFDIAPAFASVLRYPCYYNVILPGIFEEDKNVNIIGSATSSEISVWDSVNVVQPDQDSERAVFPISKETDEDTTPIGMCLDFSTVGEIPEPCPGVDNTDSLPLVYSLTNEGFLQINGFYHTGLIKAGKYDIKLLGERIYSIYEQDGGEVEEGKNDEPIGDFQPTISEDKEEELKNSNNFELSKKSPFSGLDKLSKKPSFSSMTLQIDDEVKKNDTNKTFEFGKTSFGKPGFGTNSSNNFGSVSLDSADNKSIFSKTSTETNSTEPAFGKPAFGKPAFGALSDIKLSPSNEPVINDNTTPPSNISKNDAGSSAFAKPTFGNTAFGSLSSSANSENNNINNSPFGKPAFGSTGFGSSSSIDKPTFGSTAFASTNTNSTSFGNPSFANIGSDNNSFGKPAFGSTAFGTPAFSIKTEKNDTDSSPFGKPAFGSTGFGSSSSIDKPTFGSTTFGSSNTNSTSFGNPSFGSTAFAATTNATSPFAKLASNSFRSETPKLDSLNLSSDNEKPSSDDENSESVSDREKSIEEEHDSEFHKVTDSKPDLEKPVEVVDKNLKSDTASPIVDNIEAAQSNSSNILNLSNSPFAKSAFEKSTGQSPFSNSFSNLNCDSKRESQVDNASSSPFAKLSTNTHEKSKVDNGSEKEGVHEVQNSDEAEFSDSTVEQTPLADLDESKGQVASPSISSLTERIKQKAQISAEDLKSPTLTSFNSSNANAGSPFSSYASKLGQVPASTPIFKFTNNTAHKDSREVTTEDGVSDDNNNNNNNNNNKRNSEIADCVTTSSSSQDTKESSAERKASGEGDNEPLDDKDIGISESEKSQTSEEEQWEVVSTDSDAHKSVNDTKKNNNDEADTECDNLRKEDDIQKDKELDQQVKVQDFTSSDIVSATEDVSVSAQPKNDGSGQLLSCPQNVIEADNKSEYNDFDNEKGNTGLLSTTAMDKTSETSTSTQTANILHCDFEVESFEDDELYLSIQNKPNFDTRYYVGANTKGMSITSEDKTVQLMEKTVQLIDAELSVLFDNIDILDRNFKDQSTNVMHKTSRSLELSNIWRMSEYQTFMTILDDLVEKQQIYSADRLGESDEINAFKLRDENVIKERCDAVVSKLARYSILMTSQSAALPLSRSQEALRNTIRQKMQSAVNKLERLQTILDTMKISISRAQGNSVKPMIANIEEKYLSHIELLDTINRVEKKIQSLQLGELRSKKTAVDTNAEVDTNIGKIDITSLSMKVDTRKQIGDYFKHS</sequence>
<evidence type="ECO:0000256" key="1">
    <source>
        <dbReference type="ARBA" id="ARBA00004123"/>
    </source>
</evidence>
<feature type="compositionally biased region" description="Low complexity" evidence="4">
    <location>
        <begin position="689"/>
        <end position="728"/>
    </location>
</feature>
<feature type="compositionally biased region" description="Basic and acidic residues" evidence="4">
    <location>
        <begin position="1114"/>
        <end position="1124"/>
    </location>
</feature>
<proteinExistence type="predicted"/>
<feature type="compositionally biased region" description="Basic and acidic residues" evidence="4">
    <location>
        <begin position="1045"/>
        <end position="1057"/>
    </location>
</feature>
<evidence type="ECO:0000313" key="7">
    <source>
        <dbReference type="EMBL" id="CAG58135.1"/>
    </source>
</evidence>
<feature type="compositionally biased region" description="Low complexity" evidence="4">
    <location>
        <begin position="627"/>
        <end position="640"/>
    </location>
</feature>
<evidence type="ECO:0000256" key="4">
    <source>
        <dbReference type="SAM" id="MobiDB-lite"/>
    </source>
</evidence>
<keyword evidence="8" id="KW-1185">Reference proteome</keyword>
<feature type="compositionally biased region" description="Basic and acidic residues" evidence="4">
    <location>
        <begin position="777"/>
        <end position="814"/>
    </location>
</feature>
<feature type="compositionally biased region" description="Low complexity" evidence="4">
    <location>
        <begin position="589"/>
        <end position="602"/>
    </location>
</feature>
<dbReference type="InterPro" id="IPR015943">
    <property type="entry name" value="WD40/YVTN_repeat-like_dom_sf"/>
</dbReference>
<dbReference type="SUPFAM" id="SSF117289">
    <property type="entry name" value="Nucleoporin domain"/>
    <property type="match status" value="1"/>
</dbReference>
<dbReference type="DNASU" id="2886814"/>
<feature type="region of interest" description="Disordered" evidence="4">
    <location>
        <begin position="996"/>
        <end position="1124"/>
    </location>
</feature>
<dbReference type="EMBL" id="CR380949">
    <property type="protein sequence ID" value="CAG58135.1"/>
    <property type="molecule type" value="Genomic_DNA"/>
</dbReference>